<sequence>MLFDAALDLAFWMFKARHKIRVWFYLLSLAVICLWNHVADDLPRTVGQRSERAHVNQTGDIIAATQDRQDTSEHVGPECGPPHVDGSFTSETDEYTEPIFVSTPLNTPQHVVPRCDTHNLRGSFSEDRHPITCPSSSAVGPSAAGEDARATVAHTPEPPKLVPGFVVLHGMKAKRTKRAGRRVQAAKQKKQEAKEAAAAAVATSATEP</sequence>
<dbReference type="EMBL" id="JANHOG010000250">
    <property type="protein sequence ID" value="KAJ3556337.1"/>
    <property type="molecule type" value="Genomic_DNA"/>
</dbReference>
<evidence type="ECO:0000313" key="2">
    <source>
        <dbReference type="Proteomes" id="UP001148662"/>
    </source>
</evidence>
<comment type="caution">
    <text evidence="1">The sequence shown here is derived from an EMBL/GenBank/DDBJ whole genome shotgun (WGS) entry which is preliminary data.</text>
</comment>
<keyword evidence="2" id="KW-1185">Reference proteome</keyword>
<name>A0ACC1T9A2_9APHY</name>
<protein>
    <submittedName>
        <fullName evidence="1">Uncharacterized protein</fullName>
    </submittedName>
</protein>
<reference evidence="1" key="1">
    <citation type="submission" date="2022-07" db="EMBL/GenBank/DDBJ databases">
        <title>Genome Sequence of Phlebia brevispora.</title>
        <authorList>
            <person name="Buettner E."/>
        </authorList>
    </citation>
    <scope>NUCLEOTIDE SEQUENCE</scope>
    <source>
        <strain evidence="1">MPL23</strain>
    </source>
</reference>
<organism evidence="1 2">
    <name type="scientific">Phlebia brevispora</name>
    <dbReference type="NCBI Taxonomy" id="194682"/>
    <lineage>
        <taxon>Eukaryota</taxon>
        <taxon>Fungi</taxon>
        <taxon>Dikarya</taxon>
        <taxon>Basidiomycota</taxon>
        <taxon>Agaricomycotina</taxon>
        <taxon>Agaricomycetes</taxon>
        <taxon>Polyporales</taxon>
        <taxon>Meruliaceae</taxon>
        <taxon>Phlebia</taxon>
    </lineage>
</organism>
<evidence type="ECO:0000313" key="1">
    <source>
        <dbReference type="EMBL" id="KAJ3556337.1"/>
    </source>
</evidence>
<dbReference type="Proteomes" id="UP001148662">
    <property type="component" value="Unassembled WGS sequence"/>
</dbReference>
<proteinExistence type="predicted"/>
<accession>A0ACC1T9A2</accession>
<gene>
    <name evidence="1" type="ORF">NM688_g2088</name>
</gene>